<feature type="domain" description="Bacterial mobilisation" evidence="1">
    <location>
        <begin position="81"/>
        <end position="109"/>
    </location>
</feature>
<reference evidence="2" key="1">
    <citation type="journal article" date="2021" name="Proc. Natl. Acad. Sci. U.S.A.">
        <title>Global biogeography of chemosynthetic symbionts reveals both localized and globally distributed symbiont groups. .</title>
        <authorList>
            <person name="Osvatic J.T."/>
            <person name="Wilkins L.G.E."/>
            <person name="Leibrecht L."/>
            <person name="Leray M."/>
            <person name="Zauner S."/>
            <person name="Polzin J."/>
            <person name="Camacho Y."/>
            <person name="Gros O."/>
            <person name="van Gils J.A."/>
            <person name="Eisen J.A."/>
            <person name="Petersen J.M."/>
            <person name="Yuen B."/>
        </authorList>
    </citation>
    <scope>NUCLEOTIDE SEQUENCE</scope>
    <source>
        <strain evidence="2">MAGL173</strain>
    </source>
</reference>
<dbReference type="Pfam" id="PF05713">
    <property type="entry name" value="MobC"/>
    <property type="match status" value="1"/>
</dbReference>
<sequence>MSTSPEKPKNYKKIPTPFSLRLTFEERAALEKEAGNKPLGAFIRAKLFDGAEAPRRVRTRTRKPLEDDRALARVLGELGKARLANNLNQLARAVNTGSLPVTPDTEAAIKEACAAVQDMRSDLMHALGFPHARGPS</sequence>
<dbReference type="Proteomes" id="UP000886687">
    <property type="component" value="Unassembled WGS sequence"/>
</dbReference>
<evidence type="ECO:0000313" key="2">
    <source>
        <dbReference type="EMBL" id="MCG7938887.1"/>
    </source>
</evidence>
<comment type="caution">
    <text evidence="2">The sequence shown here is derived from an EMBL/GenBank/DDBJ whole genome shotgun (WGS) entry which is preliminary data.</text>
</comment>
<gene>
    <name evidence="2" type="ORF">JAZ04_08530</name>
</gene>
<evidence type="ECO:0000313" key="3">
    <source>
        <dbReference type="Proteomes" id="UP000886687"/>
    </source>
</evidence>
<accession>A0A9E4K455</accession>
<organism evidence="2 3">
    <name type="scientific">Candidatus Thiodiazotropha lotti</name>
    <dbReference type="NCBI Taxonomy" id="2792787"/>
    <lineage>
        <taxon>Bacteria</taxon>
        <taxon>Pseudomonadati</taxon>
        <taxon>Pseudomonadota</taxon>
        <taxon>Gammaproteobacteria</taxon>
        <taxon>Chromatiales</taxon>
        <taxon>Sedimenticolaceae</taxon>
        <taxon>Candidatus Thiodiazotropha</taxon>
    </lineage>
</organism>
<dbReference type="InterPro" id="IPR008687">
    <property type="entry name" value="MobC"/>
</dbReference>
<dbReference type="EMBL" id="JAEPDI010000004">
    <property type="protein sequence ID" value="MCG7938887.1"/>
    <property type="molecule type" value="Genomic_DNA"/>
</dbReference>
<evidence type="ECO:0000259" key="1">
    <source>
        <dbReference type="Pfam" id="PF05713"/>
    </source>
</evidence>
<protein>
    <submittedName>
        <fullName evidence="2">MobC family plasmid mobilization relaxosome protein</fullName>
    </submittedName>
</protein>
<proteinExistence type="predicted"/>
<name>A0A9E4K455_9GAMM</name>
<dbReference type="AlphaFoldDB" id="A0A9E4K455"/>